<accession>A0A4P9ZTZ7</accession>
<feature type="compositionally biased region" description="Low complexity" evidence="1">
    <location>
        <begin position="117"/>
        <end position="127"/>
    </location>
</feature>
<dbReference type="AlphaFoldDB" id="A0A4P9ZTZ7"/>
<evidence type="ECO:0000256" key="1">
    <source>
        <dbReference type="SAM" id="MobiDB-lite"/>
    </source>
</evidence>
<feature type="compositionally biased region" description="Polar residues" evidence="1">
    <location>
        <begin position="172"/>
        <end position="188"/>
    </location>
</feature>
<feature type="region of interest" description="Disordered" evidence="1">
    <location>
        <begin position="81"/>
        <end position="128"/>
    </location>
</feature>
<protein>
    <submittedName>
        <fullName evidence="2">Uncharacterized protein</fullName>
    </submittedName>
</protein>
<feature type="compositionally biased region" description="Low complexity" evidence="1">
    <location>
        <begin position="13"/>
        <end position="26"/>
    </location>
</feature>
<feature type="compositionally biased region" description="Low complexity" evidence="1">
    <location>
        <begin position="189"/>
        <end position="198"/>
    </location>
</feature>
<sequence>MSVVYQYLSNVLSHSRSTPTESPSRSYIRTKSGWKTSQTNHKSALEVLKSISALSGNTVSNSNSVTPLAQVKSHYFDIHASSPSQTETDTPPSVTTATHSDSPLPMPCQQHHHYRRQQQQQPQPQQPIFDLASSPVCQLVAGETLSSVEMSAPSTIPLQMFPAVHLQPDQVTAFPSSPNVSGANNTHISSSSRSSSSDSDSDNEASVVECNARTQGLCPASVNPTALATSTPMTAGRFIRQTIKVSRSKVRDSASLRGSHQRRRDHPATSPSFKRMPILPSLSPYPARPFISDDTAGSDYSYPPSSSCGLHTPPSRFSYPLCEVTPSTSQQQPLQWWEPRWETTTSARATSATTTTSPYPPQTTPSRRTISATQRGGPYSYRPDPVPISAGRDVPLYITIFNMPPRHTDQQLARNLLDGALQLHGKDMDIGRLYDDHYHVW</sequence>
<feature type="region of interest" description="Disordered" evidence="1">
    <location>
        <begin position="242"/>
        <end position="290"/>
    </location>
</feature>
<evidence type="ECO:0000313" key="3">
    <source>
        <dbReference type="Proteomes" id="UP000268162"/>
    </source>
</evidence>
<feature type="region of interest" description="Disordered" evidence="1">
    <location>
        <begin position="13"/>
        <end position="39"/>
    </location>
</feature>
<dbReference type="EMBL" id="ML002558">
    <property type="protein sequence ID" value="RKP37013.1"/>
    <property type="molecule type" value="Genomic_DNA"/>
</dbReference>
<feature type="compositionally biased region" description="Polar residues" evidence="1">
    <location>
        <begin position="27"/>
        <end position="39"/>
    </location>
</feature>
<gene>
    <name evidence="2" type="ORF">BJ085DRAFT_27157</name>
</gene>
<feature type="compositionally biased region" description="Polar residues" evidence="1">
    <location>
        <begin position="81"/>
        <end position="101"/>
    </location>
</feature>
<keyword evidence="3" id="KW-1185">Reference proteome</keyword>
<organism evidence="2 3">
    <name type="scientific">Dimargaris cristalligena</name>
    <dbReference type="NCBI Taxonomy" id="215637"/>
    <lineage>
        <taxon>Eukaryota</taxon>
        <taxon>Fungi</taxon>
        <taxon>Fungi incertae sedis</taxon>
        <taxon>Zoopagomycota</taxon>
        <taxon>Kickxellomycotina</taxon>
        <taxon>Dimargaritomycetes</taxon>
        <taxon>Dimargaritales</taxon>
        <taxon>Dimargaritaceae</taxon>
        <taxon>Dimargaris</taxon>
    </lineage>
</organism>
<feature type="region of interest" description="Disordered" evidence="1">
    <location>
        <begin position="345"/>
        <end position="386"/>
    </location>
</feature>
<feature type="region of interest" description="Disordered" evidence="1">
    <location>
        <begin position="172"/>
        <end position="208"/>
    </location>
</feature>
<name>A0A4P9ZTZ7_9FUNG</name>
<evidence type="ECO:0000313" key="2">
    <source>
        <dbReference type="EMBL" id="RKP37013.1"/>
    </source>
</evidence>
<feature type="compositionally biased region" description="Low complexity" evidence="1">
    <location>
        <begin position="345"/>
        <end position="357"/>
    </location>
</feature>
<dbReference type="Proteomes" id="UP000268162">
    <property type="component" value="Unassembled WGS sequence"/>
</dbReference>
<reference evidence="3" key="1">
    <citation type="journal article" date="2018" name="Nat. Microbiol.">
        <title>Leveraging single-cell genomics to expand the fungal tree of life.</title>
        <authorList>
            <person name="Ahrendt S.R."/>
            <person name="Quandt C.A."/>
            <person name="Ciobanu D."/>
            <person name="Clum A."/>
            <person name="Salamov A."/>
            <person name="Andreopoulos B."/>
            <person name="Cheng J.F."/>
            <person name="Woyke T."/>
            <person name="Pelin A."/>
            <person name="Henrissat B."/>
            <person name="Reynolds N.K."/>
            <person name="Benny G.L."/>
            <person name="Smith M.E."/>
            <person name="James T.Y."/>
            <person name="Grigoriev I.V."/>
        </authorList>
    </citation>
    <scope>NUCLEOTIDE SEQUENCE [LARGE SCALE GENOMIC DNA]</scope>
    <source>
        <strain evidence="3">RSA 468</strain>
    </source>
</reference>
<proteinExistence type="predicted"/>